<comment type="similarity">
    <text evidence="7">Belongs to the DHHC palmitoyltransferase family.</text>
</comment>
<keyword evidence="3 7" id="KW-0812">Transmembrane</keyword>
<keyword evidence="4 7" id="KW-1133">Transmembrane helix</keyword>
<reference evidence="9" key="2">
    <citation type="submission" date="2025-08" db="UniProtKB">
        <authorList>
            <consortium name="Ensembl"/>
        </authorList>
    </citation>
    <scope>IDENTIFICATION</scope>
</reference>
<dbReference type="GO" id="GO:0016020">
    <property type="term" value="C:membrane"/>
    <property type="evidence" value="ECO:0007669"/>
    <property type="project" value="UniProtKB-SubCell"/>
</dbReference>
<evidence type="ECO:0000256" key="2">
    <source>
        <dbReference type="ARBA" id="ARBA00022679"/>
    </source>
</evidence>
<evidence type="ECO:0000313" key="9">
    <source>
        <dbReference type="Ensembl" id="ENSPEMP00000023683.2"/>
    </source>
</evidence>
<dbReference type="EC" id="2.3.1.225" evidence="7"/>
<feature type="transmembrane region" description="Helical" evidence="7">
    <location>
        <begin position="59"/>
        <end position="77"/>
    </location>
</feature>
<reference evidence="9 10" key="1">
    <citation type="submission" date="2018-10" db="EMBL/GenBank/DDBJ databases">
        <title>Improved assembly of the deer mouse Peromyscus maniculatus genome.</title>
        <authorList>
            <person name="Lassance J.-M."/>
            <person name="Hoekstra H.E."/>
        </authorList>
    </citation>
    <scope>NUCLEOTIDE SEQUENCE [LARGE SCALE GENOMIC DNA]</scope>
</reference>
<comment type="catalytic activity">
    <reaction evidence="7">
        <text>L-cysteinyl-[protein] + hexadecanoyl-CoA = S-hexadecanoyl-L-cysteinyl-[protein] + CoA</text>
        <dbReference type="Rhea" id="RHEA:36683"/>
        <dbReference type="Rhea" id="RHEA-COMP:10131"/>
        <dbReference type="Rhea" id="RHEA-COMP:11032"/>
        <dbReference type="ChEBI" id="CHEBI:29950"/>
        <dbReference type="ChEBI" id="CHEBI:57287"/>
        <dbReference type="ChEBI" id="CHEBI:57379"/>
        <dbReference type="ChEBI" id="CHEBI:74151"/>
        <dbReference type="EC" id="2.3.1.225"/>
    </reaction>
</comment>
<sequence length="328" mass="36411">MTCPPTGPGHVLTTSPSFTHRSLHSPALSSGATYLSSCSTVSVEESGPERCCWFVWDPLGILFAMAMWVLVLSSAWFLVRDLLVPSNNISYAVTNGVVFHLLASLALISHLRTMLTDPGSVPLGNPPGPDTVSYCFFCLSAVPERTDHCLVCERCIRKNDHHCPWVNNCVGEDNQKYFLLFTLYIGLISTHILLLLGIPILLSHARGEWDSSSTVSPPGSILFLFLAALMGFLFALVMLCFQMCAIYTNKTTTEMLYRNKHSQGRQSMWTNVKAICGSRVSLAWLSPFHSPKLTYLRFLSKKTRWGRQLLGKTRGKCSVWPPCGIESN</sequence>
<dbReference type="PANTHER" id="PTHR12246">
    <property type="entry name" value="PALMITOYLTRANSFERASE ZDHHC16"/>
    <property type="match status" value="1"/>
</dbReference>
<dbReference type="PROSITE" id="PS50216">
    <property type="entry name" value="DHHC"/>
    <property type="match status" value="1"/>
</dbReference>
<proteinExistence type="inferred from homology"/>
<evidence type="ECO:0000256" key="3">
    <source>
        <dbReference type="ARBA" id="ARBA00022692"/>
    </source>
</evidence>
<name>A0A8C8VZB2_PERMB</name>
<feature type="transmembrane region" description="Helical" evidence="7">
    <location>
        <begin position="177"/>
        <end position="201"/>
    </location>
</feature>
<dbReference type="Pfam" id="PF01529">
    <property type="entry name" value="DHHC"/>
    <property type="match status" value="1"/>
</dbReference>
<dbReference type="InterPro" id="IPR039859">
    <property type="entry name" value="PFA4/ZDH16/20/ERF2-like"/>
</dbReference>
<protein>
    <recommendedName>
        <fullName evidence="7">Palmitoyltransferase</fullName>
        <ecNumber evidence="7">2.3.1.225</ecNumber>
    </recommendedName>
</protein>
<evidence type="ECO:0000256" key="1">
    <source>
        <dbReference type="ARBA" id="ARBA00004141"/>
    </source>
</evidence>
<evidence type="ECO:0000256" key="5">
    <source>
        <dbReference type="ARBA" id="ARBA00023136"/>
    </source>
</evidence>
<comment type="subcellular location">
    <subcellularLocation>
        <location evidence="1">Membrane</location>
        <topology evidence="1">Multi-pass membrane protein</topology>
    </subcellularLocation>
</comment>
<evidence type="ECO:0000256" key="4">
    <source>
        <dbReference type="ARBA" id="ARBA00022989"/>
    </source>
</evidence>
<comment type="domain">
    <text evidence="7">The DHHC domain is required for palmitoyltransferase activity.</text>
</comment>
<evidence type="ECO:0000259" key="8">
    <source>
        <dbReference type="Pfam" id="PF01529"/>
    </source>
</evidence>
<keyword evidence="10" id="KW-1185">Reference proteome</keyword>
<keyword evidence="5 7" id="KW-0472">Membrane</keyword>
<feature type="transmembrane region" description="Helical" evidence="7">
    <location>
        <begin position="89"/>
        <end position="108"/>
    </location>
</feature>
<keyword evidence="6 7" id="KW-0012">Acyltransferase</keyword>
<evidence type="ECO:0000256" key="7">
    <source>
        <dbReference type="RuleBase" id="RU079119"/>
    </source>
</evidence>
<reference evidence="9" key="3">
    <citation type="submission" date="2025-09" db="UniProtKB">
        <authorList>
            <consortium name="Ensembl"/>
        </authorList>
    </citation>
    <scope>IDENTIFICATION</scope>
</reference>
<dbReference type="GeneTree" id="ENSGT00940000165505"/>
<organism evidence="9 10">
    <name type="scientific">Peromyscus maniculatus bairdii</name>
    <name type="common">Prairie deer mouse</name>
    <dbReference type="NCBI Taxonomy" id="230844"/>
    <lineage>
        <taxon>Eukaryota</taxon>
        <taxon>Metazoa</taxon>
        <taxon>Chordata</taxon>
        <taxon>Craniata</taxon>
        <taxon>Vertebrata</taxon>
        <taxon>Euteleostomi</taxon>
        <taxon>Mammalia</taxon>
        <taxon>Eutheria</taxon>
        <taxon>Euarchontoglires</taxon>
        <taxon>Glires</taxon>
        <taxon>Rodentia</taxon>
        <taxon>Myomorpha</taxon>
        <taxon>Muroidea</taxon>
        <taxon>Cricetidae</taxon>
        <taxon>Neotominae</taxon>
        <taxon>Peromyscus</taxon>
    </lineage>
</organism>
<keyword evidence="2 7" id="KW-0808">Transferase</keyword>
<dbReference type="AlphaFoldDB" id="A0A8C8VZB2"/>
<feature type="transmembrane region" description="Helical" evidence="7">
    <location>
        <begin position="221"/>
        <end position="248"/>
    </location>
</feature>
<dbReference type="InterPro" id="IPR001594">
    <property type="entry name" value="Palmitoyltrfase_DHHC"/>
</dbReference>
<dbReference type="Ensembl" id="ENSPEMT00000028057.2">
    <property type="protein sequence ID" value="ENSPEMP00000023683.2"/>
    <property type="gene ID" value="ENSPEMG00000020651.2"/>
</dbReference>
<accession>A0A8C8VZB2</accession>
<evidence type="ECO:0000313" key="10">
    <source>
        <dbReference type="Proteomes" id="UP000694547"/>
    </source>
</evidence>
<feature type="domain" description="Palmitoyltransferase DHHC" evidence="8">
    <location>
        <begin position="133"/>
        <end position="256"/>
    </location>
</feature>
<dbReference type="GO" id="GO:0019706">
    <property type="term" value="F:protein-cysteine S-palmitoyltransferase activity"/>
    <property type="evidence" value="ECO:0007669"/>
    <property type="project" value="UniProtKB-EC"/>
</dbReference>
<dbReference type="Proteomes" id="UP000694547">
    <property type="component" value="Chromosome 20"/>
</dbReference>
<evidence type="ECO:0000256" key="6">
    <source>
        <dbReference type="ARBA" id="ARBA00023315"/>
    </source>
</evidence>